<dbReference type="UniPathway" id="UPA00204"/>
<dbReference type="InterPro" id="IPR000101">
    <property type="entry name" value="GGT_peptidase"/>
</dbReference>
<feature type="binding site" evidence="10">
    <location>
        <begin position="396"/>
        <end position="398"/>
    </location>
    <ligand>
        <name>L-glutamate</name>
        <dbReference type="ChEBI" id="CHEBI:29985"/>
    </ligand>
</feature>
<dbReference type="SUPFAM" id="SSF56235">
    <property type="entry name" value="N-terminal nucleophile aminohydrolases (Ntn hydrolases)"/>
    <property type="match status" value="1"/>
</dbReference>
<dbReference type="InterPro" id="IPR029055">
    <property type="entry name" value="Ntn_hydrolases_N"/>
</dbReference>
<keyword evidence="5 11" id="KW-0378">Hydrolase</keyword>
<sequence length="567" mass="62471">MSRNLLSLLFIFLFTFFSSHVVYAQVGQPESFKNGVVTSADQYASEAGLEILQKGGNAIDAAVAVQFALAVTLPRAGNIGGGGFMVLHTQNGEVNTLDFREKAPSRASRDMYLDEDGNYLSEKSKIGGLASGVPGTVDGMITALERYGTFALEVVMEPAIRLAEEGYTLTHSQARSLNSAADRLREFEGSREIFIKPDGSPWNAGDQFVQRDLAETLKRIANMGRRGFYSGLTGRMIVDEMRRAGGIITLRDLRDYKSVWRDPIKAEFMDYELFMMPPPSSGGIVFKQVLEMLHELNIEEYSLNSADYVHRLAESFRRSFADRNYWLGDPDYANVPMEELQNNRYLTNRISNFDPKNASSSEDISHGEFNEYEESDETTHFNVADQYGNVVAVNTTLNGSFGSFVTVSGAGFLMNNEMDDFSAKPGEPNMFGLIGAEANSIEPGKRMLSSMSPTIAIKDGKPVFAGGGAGGPRIITATLQNFLNIALFDMNALEAISAPRIHHQWLPDQLYVEGLYFSEDTIHNLTEYGHQVQKIGNIALTHLILIDPEGLMQGAADSRSYGSVAGY</sequence>
<evidence type="ECO:0000256" key="1">
    <source>
        <dbReference type="ARBA" id="ARBA00001049"/>
    </source>
</evidence>
<evidence type="ECO:0000256" key="5">
    <source>
        <dbReference type="ARBA" id="ARBA00022801"/>
    </source>
</evidence>
<dbReference type="InterPro" id="IPR043138">
    <property type="entry name" value="GGT_lsub"/>
</dbReference>
<dbReference type="InterPro" id="IPR043137">
    <property type="entry name" value="GGT_ssub_C"/>
</dbReference>
<dbReference type="GO" id="GO:0036374">
    <property type="term" value="F:glutathione hydrolase activity"/>
    <property type="evidence" value="ECO:0007669"/>
    <property type="project" value="UniProtKB-UniRule"/>
</dbReference>
<evidence type="ECO:0000256" key="9">
    <source>
        <dbReference type="PIRSR" id="PIRSR600101-1"/>
    </source>
</evidence>
<dbReference type="GO" id="GO:0006750">
    <property type="term" value="P:glutathione biosynthetic process"/>
    <property type="evidence" value="ECO:0007669"/>
    <property type="project" value="UniProtKB-KW"/>
</dbReference>
<keyword evidence="7 11" id="KW-0012">Acyltransferase</keyword>
<dbReference type="PANTHER" id="PTHR43199">
    <property type="entry name" value="GLUTATHIONE HYDROLASE"/>
    <property type="match status" value="1"/>
</dbReference>
<feature type="binding site" evidence="10">
    <location>
        <position position="471"/>
    </location>
    <ligand>
        <name>L-glutamate</name>
        <dbReference type="ChEBI" id="CHEBI:29985"/>
    </ligand>
</feature>
<feature type="chain" id="PRO_5014955584" description="Glutathione hydrolase proenzyme" evidence="12">
    <location>
        <begin position="25"/>
        <end position="567"/>
    </location>
</feature>
<name>A0A2N0VM34_9BACT</name>
<dbReference type="RefSeq" id="WP_101072775.1">
    <property type="nucleotide sequence ID" value="NZ_PISP01000001.1"/>
</dbReference>
<protein>
    <recommendedName>
        <fullName evidence="11">Glutathione hydrolase proenzyme</fullName>
        <ecNumber evidence="11">2.3.2.2</ecNumber>
        <ecNumber evidence="11">3.4.19.13</ecNumber>
    </recommendedName>
    <component>
        <recommendedName>
            <fullName evidence="11">Glutathione hydrolase large chain</fullName>
        </recommendedName>
    </component>
    <component>
        <recommendedName>
            <fullName evidence="11">Glutathione hydrolase small chain</fullName>
        </recommendedName>
    </component>
</protein>
<dbReference type="EMBL" id="PISP01000001">
    <property type="protein sequence ID" value="PKD45201.1"/>
    <property type="molecule type" value="Genomic_DNA"/>
</dbReference>
<keyword evidence="14" id="KW-1185">Reference proteome</keyword>
<evidence type="ECO:0000256" key="4">
    <source>
        <dbReference type="ARBA" id="ARBA00022679"/>
    </source>
</evidence>
<dbReference type="NCBIfam" id="TIGR00066">
    <property type="entry name" value="g_glut_trans"/>
    <property type="match status" value="1"/>
</dbReference>
<dbReference type="GO" id="GO:0006751">
    <property type="term" value="P:glutathione catabolic process"/>
    <property type="evidence" value="ECO:0007669"/>
    <property type="project" value="UniProtKB-UniRule"/>
</dbReference>
<dbReference type="AlphaFoldDB" id="A0A2N0VM34"/>
<evidence type="ECO:0000256" key="3">
    <source>
        <dbReference type="ARBA" id="ARBA00009381"/>
    </source>
</evidence>
<evidence type="ECO:0000256" key="11">
    <source>
        <dbReference type="RuleBase" id="RU368036"/>
    </source>
</evidence>
<dbReference type="InterPro" id="IPR051792">
    <property type="entry name" value="GGT_bact"/>
</dbReference>
<keyword evidence="6 11" id="KW-0865">Zymogen</keyword>
<feature type="binding site" evidence="10">
    <location>
        <position position="420"/>
    </location>
    <ligand>
        <name>L-glutamate</name>
        <dbReference type="ChEBI" id="CHEBI:29985"/>
    </ligand>
</feature>
<dbReference type="Gene3D" id="3.60.20.40">
    <property type="match status" value="1"/>
</dbReference>
<evidence type="ECO:0000256" key="6">
    <source>
        <dbReference type="ARBA" id="ARBA00023145"/>
    </source>
</evidence>
<keyword evidence="11" id="KW-0317">Glutathione biosynthesis</keyword>
<comment type="PTM">
    <text evidence="11">Cleaved by autocatalysis into a large and a small subunit.</text>
</comment>
<comment type="catalytic activity">
    <reaction evidence="2 11">
        <text>glutathione + H2O = L-cysteinylglycine + L-glutamate</text>
        <dbReference type="Rhea" id="RHEA:28807"/>
        <dbReference type="ChEBI" id="CHEBI:15377"/>
        <dbReference type="ChEBI" id="CHEBI:29985"/>
        <dbReference type="ChEBI" id="CHEBI:57925"/>
        <dbReference type="ChEBI" id="CHEBI:61694"/>
        <dbReference type="EC" id="3.4.19.13"/>
    </reaction>
</comment>
<comment type="subunit">
    <text evidence="11">This enzyme consists of two polypeptide chains, which are synthesized in precursor form from a single polypeptide.</text>
</comment>
<comment type="caution">
    <text evidence="13">The sequence shown here is derived from an EMBL/GenBank/DDBJ whole genome shotgun (WGS) entry which is preliminary data.</text>
</comment>
<feature type="binding site" evidence="10">
    <location>
        <position position="100"/>
    </location>
    <ligand>
        <name>L-glutamate</name>
        <dbReference type="ChEBI" id="CHEBI:29985"/>
    </ligand>
</feature>
<keyword evidence="12" id="KW-0732">Signal</keyword>
<evidence type="ECO:0000256" key="7">
    <source>
        <dbReference type="ARBA" id="ARBA00023315"/>
    </source>
</evidence>
<dbReference type="Gene3D" id="1.10.246.130">
    <property type="match status" value="1"/>
</dbReference>
<accession>A0A2N0VM34</accession>
<gene>
    <name evidence="13" type="primary">ggt</name>
    <name evidence="13" type="ORF">CWD77_07060</name>
</gene>
<dbReference type="PRINTS" id="PR01210">
    <property type="entry name" value="GGTRANSPTASE"/>
</dbReference>
<feature type="signal peptide" evidence="12">
    <location>
        <begin position="1"/>
        <end position="24"/>
    </location>
</feature>
<dbReference type="PANTHER" id="PTHR43199:SF1">
    <property type="entry name" value="GLUTATHIONE HYDROLASE PROENZYME"/>
    <property type="match status" value="1"/>
</dbReference>
<keyword evidence="4 11" id="KW-0808">Transferase</keyword>
<comment type="catalytic activity">
    <reaction evidence="8 11">
        <text>an N-terminal (5-L-glutamyl)-[peptide] + an alpha-amino acid = 5-L-glutamyl amino acid + an N-terminal L-alpha-aminoacyl-[peptide]</text>
        <dbReference type="Rhea" id="RHEA:23904"/>
        <dbReference type="Rhea" id="RHEA-COMP:9780"/>
        <dbReference type="Rhea" id="RHEA-COMP:9795"/>
        <dbReference type="ChEBI" id="CHEBI:77644"/>
        <dbReference type="ChEBI" id="CHEBI:78597"/>
        <dbReference type="ChEBI" id="CHEBI:78599"/>
        <dbReference type="ChEBI" id="CHEBI:78608"/>
        <dbReference type="EC" id="2.3.2.2"/>
    </reaction>
</comment>
<dbReference type="GO" id="GO:0103068">
    <property type="term" value="F:leukotriene C4 gamma-glutamyl transferase activity"/>
    <property type="evidence" value="ECO:0007669"/>
    <property type="project" value="UniProtKB-EC"/>
</dbReference>
<dbReference type="EC" id="3.4.19.13" evidence="11"/>
<organism evidence="13 14">
    <name type="scientific">Rhodohalobacter barkolensis</name>
    <dbReference type="NCBI Taxonomy" id="2053187"/>
    <lineage>
        <taxon>Bacteria</taxon>
        <taxon>Pseudomonadati</taxon>
        <taxon>Balneolota</taxon>
        <taxon>Balneolia</taxon>
        <taxon>Balneolales</taxon>
        <taxon>Balneolaceae</taxon>
        <taxon>Rhodohalobacter</taxon>
    </lineage>
</organism>
<evidence type="ECO:0000256" key="10">
    <source>
        <dbReference type="PIRSR" id="PIRSR600101-2"/>
    </source>
</evidence>
<evidence type="ECO:0000256" key="12">
    <source>
        <dbReference type="SAM" id="SignalP"/>
    </source>
</evidence>
<evidence type="ECO:0000313" key="13">
    <source>
        <dbReference type="EMBL" id="PKD45201.1"/>
    </source>
</evidence>
<comment type="pathway">
    <text evidence="11">Sulfur metabolism; glutathione metabolism.</text>
</comment>
<evidence type="ECO:0000313" key="14">
    <source>
        <dbReference type="Proteomes" id="UP000233398"/>
    </source>
</evidence>
<dbReference type="OrthoDB" id="9781342at2"/>
<feature type="binding site" evidence="10">
    <location>
        <begin position="449"/>
        <end position="450"/>
    </location>
    <ligand>
        <name>L-glutamate</name>
        <dbReference type="ChEBI" id="CHEBI:29985"/>
    </ligand>
</feature>
<comment type="catalytic activity">
    <reaction evidence="1 11">
        <text>an S-substituted glutathione + H2O = an S-substituted L-cysteinylglycine + L-glutamate</text>
        <dbReference type="Rhea" id="RHEA:59468"/>
        <dbReference type="ChEBI" id="CHEBI:15377"/>
        <dbReference type="ChEBI" id="CHEBI:29985"/>
        <dbReference type="ChEBI" id="CHEBI:90779"/>
        <dbReference type="ChEBI" id="CHEBI:143103"/>
        <dbReference type="EC" id="3.4.19.13"/>
    </reaction>
</comment>
<reference evidence="13 14" key="1">
    <citation type="submission" date="2017-11" db="EMBL/GenBank/DDBJ databases">
        <title>Rhodohalobacter 15182 sp. nov., isolated from a salt lake.</title>
        <authorList>
            <person name="Han S."/>
        </authorList>
    </citation>
    <scope>NUCLEOTIDE SEQUENCE [LARGE SCALE GENOMIC DNA]</scope>
    <source>
        <strain evidence="13 14">15182</strain>
    </source>
</reference>
<dbReference type="Pfam" id="PF01019">
    <property type="entry name" value="G_glu_transpept"/>
    <property type="match status" value="1"/>
</dbReference>
<dbReference type="Proteomes" id="UP000233398">
    <property type="component" value="Unassembled WGS sequence"/>
</dbReference>
<dbReference type="EC" id="2.3.2.2" evidence="11"/>
<evidence type="ECO:0000256" key="8">
    <source>
        <dbReference type="ARBA" id="ARBA00047417"/>
    </source>
</evidence>
<comment type="similarity">
    <text evidence="3 11">Belongs to the gamma-glutamyltransferase family.</text>
</comment>
<proteinExistence type="inferred from homology"/>
<evidence type="ECO:0000256" key="2">
    <source>
        <dbReference type="ARBA" id="ARBA00001089"/>
    </source>
</evidence>
<feature type="active site" description="Nucleophile" evidence="9">
    <location>
        <position position="378"/>
    </location>
</feature>